<proteinExistence type="predicted"/>
<sequence>MTYVFLRRSEDELVENYFREPANIRHLVTLLNGMDALAYLAEILHEYVNMKEDLKRNIYSENGVRKASVREGAQKLDFLLQELLGTLEIGRLKDLALANHRAYLRAKREKPKVGPLKLFNELRGNEKLQLAIGFVLLLLQEIADTLGEA</sequence>
<evidence type="ECO:0000313" key="2">
    <source>
        <dbReference type="Proteomes" id="UP000002043"/>
    </source>
</evidence>
<dbReference type="KEGG" id="tal:Thal_1411"/>
<name>D3SMR0_THEAH</name>
<dbReference type="Proteomes" id="UP000002043">
    <property type="component" value="Chromosome"/>
</dbReference>
<dbReference type="AlphaFoldDB" id="D3SMR0"/>
<gene>
    <name evidence="1" type="ordered locus">Thal_1411</name>
</gene>
<protein>
    <submittedName>
        <fullName evidence="1">Uncharacterized protein</fullName>
    </submittedName>
</protein>
<dbReference type="HOGENOM" id="CLU_1747150_0_0_0"/>
<dbReference type="OrthoDB" id="147801at2"/>
<dbReference type="EMBL" id="CP001931">
    <property type="protein sequence ID" value="ADC90040.1"/>
    <property type="molecule type" value="Genomic_DNA"/>
</dbReference>
<organism evidence="1 2">
    <name type="scientific">Thermocrinis albus (strain DSM 14484 / JCM 11386 / HI 11/12)</name>
    <dbReference type="NCBI Taxonomy" id="638303"/>
    <lineage>
        <taxon>Bacteria</taxon>
        <taxon>Pseudomonadati</taxon>
        <taxon>Aquificota</taxon>
        <taxon>Aquificia</taxon>
        <taxon>Aquificales</taxon>
        <taxon>Aquificaceae</taxon>
        <taxon>Thermocrinis</taxon>
    </lineage>
</organism>
<keyword evidence="2" id="KW-1185">Reference proteome</keyword>
<dbReference type="RefSeq" id="WP_012992446.1">
    <property type="nucleotide sequence ID" value="NC_013894.1"/>
</dbReference>
<accession>D3SMR0</accession>
<dbReference type="STRING" id="638303.Thal_1411"/>
<dbReference type="eggNOG" id="COG2427">
    <property type="taxonomic scope" value="Bacteria"/>
</dbReference>
<evidence type="ECO:0000313" key="1">
    <source>
        <dbReference type="EMBL" id="ADC90040.1"/>
    </source>
</evidence>
<reference evidence="2" key="1">
    <citation type="journal article" date="2010" name="Stand. Genomic Sci.">
        <title>Complete genome sequence of Thermocrinis albus type strain (HI 11/12T).</title>
        <authorList>
            <person name="Wirth R."/>
            <person name="Sikorski J."/>
            <person name="Brambilla E."/>
            <person name="Misra M."/>
            <person name="Lapidus A."/>
            <person name="Copeland A."/>
            <person name="Nolan M."/>
            <person name="Lucas S."/>
            <person name="Chen F."/>
            <person name="Tice H."/>
            <person name="Cheng J.F."/>
            <person name="Han C."/>
            <person name="Detter J.C."/>
            <person name="Tapia R."/>
            <person name="Bruce D."/>
            <person name="Goodwin L."/>
            <person name="Pitluck S."/>
            <person name="Pati A."/>
            <person name="Anderson I."/>
            <person name="Ivanova N."/>
            <person name="Mavromatis K."/>
            <person name="Mikhailova N."/>
            <person name="Chen A."/>
            <person name="Palaniappan K."/>
            <person name="Bilek Y."/>
            <person name="Hader T."/>
            <person name="Land M."/>
            <person name="Hauser L."/>
            <person name="Chang Y.J."/>
            <person name="Jeffries C.D."/>
            <person name="Tindall B.J."/>
            <person name="Rohde M."/>
            <person name="Goker M."/>
            <person name="Bristow J."/>
            <person name="Eisen J.A."/>
            <person name="Markowitz V."/>
            <person name="Hugenholtz P."/>
            <person name="Kyrpides N.C."/>
            <person name="Klenk H.P."/>
        </authorList>
    </citation>
    <scope>NUCLEOTIDE SEQUENCE [LARGE SCALE GENOMIC DNA]</scope>
    <source>
        <strain evidence="2">DSM 14484 / JCM 11386 / HI 11/12</strain>
    </source>
</reference>